<name>A0AAP0DXH3_9MAGN</name>
<organism evidence="2 3">
    <name type="scientific">Stephania yunnanensis</name>
    <dbReference type="NCBI Taxonomy" id="152371"/>
    <lineage>
        <taxon>Eukaryota</taxon>
        <taxon>Viridiplantae</taxon>
        <taxon>Streptophyta</taxon>
        <taxon>Embryophyta</taxon>
        <taxon>Tracheophyta</taxon>
        <taxon>Spermatophyta</taxon>
        <taxon>Magnoliopsida</taxon>
        <taxon>Ranunculales</taxon>
        <taxon>Menispermaceae</taxon>
        <taxon>Menispermoideae</taxon>
        <taxon>Cissampelideae</taxon>
        <taxon>Stephania</taxon>
    </lineage>
</organism>
<evidence type="ECO:0000256" key="1">
    <source>
        <dbReference type="SAM" id="Phobius"/>
    </source>
</evidence>
<keyword evidence="1" id="KW-1133">Transmembrane helix</keyword>
<comment type="caution">
    <text evidence="2">The sequence shown here is derived from an EMBL/GenBank/DDBJ whole genome shotgun (WGS) entry which is preliminary data.</text>
</comment>
<keyword evidence="3" id="KW-1185">Reference proteome</keyword>
<accession>A0AAP0DXH3</accession>
<dbReference type="EMBL" id="JBBNAF010000056">
    <property type="protein sequence ID" value="KAK9081230.1"/>
    <property type="molecule type" value="Genomic_DNA"/>
</dbReference>
<feature type="transmembrane region" description="Helical" evidence="1">
    <location>
        <begin position="20"/>
        <end position="41"/>
    </location>
</feature>
<gene>
    <name evidence="2" type="ORF">Syun_030593</name>
</gene>
<evidence type="ECO:0000313" key="2">
    <source>
        <dbReference type="EMBL" id="KAK9081230.1"/>
    </source>
</evidence>
<evidence type="ECO:0000313" key="3">
    <source>
        <dbReference type="Proteomes" id="UP001420932"/>
    </source>
</evidence>
<dbReference type="AlphaFoldDB" id="A0AAP0DXH3"/>
<protein>
    <submittedName>
        <fullName evidence="2">Uncharacterized protein</fullName>
    </submittedName>
</protein>
<keyword evidence="1" id="KW-0812">Transmembrane</keyword>
<reference evidence="2 3" key="1">
    <citation type="submission" date="2024-01" db="EMBL/GenBank/DDBJ databases">
        <title>Genome assemblies of Stephania.</title>
        <authorList>
            <person name="Yang L."/>
        </authorList>
    </citation>
    <scope>NUCLEOTIDE SEQUENCE [LARGE SCALE GENOMIC DNA]</scope>
    <source>
        <strain evidence="2">YNDBR</strain>
        <tissue evidence="2">Leaf</tissue>
    </source>
</reference>
<keyword evidence="1" id="KW-0472">Membrane</keyword>
<dbReference type="Proteomes" id="UP001420932">
    <property type="component" value="Unassembled WGS sequence"/>
</dbReference>
<proteinExistence type="predicted"/>
<sequence>MDAHVGNDNKISSPMPAIGLYMAVATLVCLILMLCDVFNAIRQKKPVNKLTLVAIRIARDFFALTIEKTGIVDGLRLSKGGE</sequence>